<name>A0A382DYU2_9ZZZZ</name>
<evidence type="ECO:0000256" key="1">
    <source>
        <dbReference type="SAM" id="Phobius"/>
    </source>
</evidence>
<organism evidence="2">
    <name type="scientific">marine metagenome</name>
    <dbReference type="NCBI Taxonomy" id="408172"/>
    <lineage>
        <taxon>unclassified sequences</taxon>
        <taxon>metagenomes</taxon>
        <taxon>ecological metagenomes</taxon>
    </lineage>
</organism>
<dbReference type="AlphaFoldDB" id="A0A382DYU2"/>
<keyword evidence="1" id="KW-0472">Membrane</keyword>
<keyword evidence="1" id="KW-0812">Transmembrane</keyword>
<dbReference type="EMBL" id="UINC01041675">
    <property type="protein sequence ID" value="SVB43272.1"/>
    <property type="molecule type" value="Genomic_DNA"/>
</dbReference>
<protein>
    <submittedName>
        <fullName evidence="2">Uncharacterized protein</fullName>
    </submittedName>
</protein>
<gene>
    <name evidence="2" type="ORF">METZ01_LOCUS196126</name>
</gene>
<accession>A0A382DYU2</accession>
<evidence type="ECO:0000313" key="2">
    <source>
        <dbReference type="EMBL" id="SVB43272.1"/>
    </source>
</evidence>
<sequence>MAMKEPPQPNTREVLKKALKLPETPLGWVGLGCLILLVLFLALL</sequence>
<reference evidence="2" key="1">
    <citation type="submission" date="2018-05" db="EMBL/GenBank/DDBJ databases">
        <authorList>
            <person name="Lanie J.A."/>
            <person name="Ng W.-L."/>
            <person name="Kazmierczak K.M."/>
            <person name="Andrzejewski T.M."/>
            <person name="Davidsen T.M."/>
            <person name="Wayne K.J."/>
            <person name="Tettelin H."/>
            <person name="Glass J.I."/>
            <person name="Rusch D."/>
            <person name="Podicherti R."/>
            <person name="Tsui H.-C.T."/>
            <person name="Winkler M.E."/>
        </authorList>
    </citation>
    <scope>NUCLEOTIDE SEQUENCE</scope>
</reference>
<proteinExistence type="predicted"/>
<feature type="transmembrane region" description="Helical" evidence="1">
    <location>
        <begin position="25"/>
        <end position="43"/>
    </location>
</feature>
<keyword evidence="1" id="KW-1133">Transmembrane helix</keyword>